<dbReference type="InterPro" id="IPR038109">
    <property type="entry name" value="DNA_bind_recomb_sf"/>
</dbReference>
<dbReference type="RefSeq" id="WP_209642776.1">
    <property type="nucleotide sequence ID" value="NZ_JAGINW010000001.1"/>
</dbReference>
<sequence>MRAEIEGKKITDRVLGARKHMRRVGRWGAGRVPYGYLLCPHPDGEGYALEPDSDAARVVAEIVSRFLGDNPKIGRQSRAGIAAWLNEAGIASPLARSLVKESAAKRAAAGKDAPRWGSLL</sequence>
<evidence type="ECO:0000313" key="1">
    <source>
        <dbReference type="EMBL" id="MBP2325599.1"/>
    </source>
</evidence>
<dbReference type="Gene3D" id="3.90.1750.20">
    <property type="entry name" value="Putative Large Serine Recombinase, Chain B, Domain 2"/>
    <property type="match status" value="1"/>
</dbReference>
<comment type="caution">
    <text evidence="1">The sequence shown here is derived from an EMBL/GenBank/DDBJ whole genome shotgun (WGS) entry which is preliminary data.</text>
</comment>
<dbReference type="Proteomes" id="UP001519332">
    <property type="component" value="Unassembled WGS sequence"/>
</dbReference>
<dbReference type="EMBL" id="JAGINW010000001">
    <property type="protein sequence ID" value="MBP2325599.1"/>
    <property type="molecule type" value="Genomic_DNA"/>
</dbReference>
<protein>
    <submittedName>
        <fullName evidence="1">DNA invertase Pin-like site-specific DNA recombinase</fullName>
    </submittedName>
</protein>
<keyword evidence="2" id="KW-1185">Reference proteome</keyword>
<name>A0ABS4TNM0_9PSEU</name>
<gene>
    <name evidence="1" type="ORF">JOF56_005984</name>
</gene>
<organism evidence="1 2">
    <name type="scientific">Kibdelosporangium banguiense</name>
    <dbReference type="NCBI Taxonomy" id="1365924"/>
    <lineage>
        <taxon>Bacteria</taxon>
        <taxon>Bacillati</taxon>
        <taxon>Actinomycetota</taxon>
        <taxon>Actinomycetes</taxon>
        <taxon>Pseudonocardiales</taxon>
        <taxon>Pseudonocardiaceae</taxon>
        <taxon>Kibdelosporangium</taxon>
    </lineage>
</organism>
<evidence type="ECO:0000313" key="2">
    <source>
        <dbReference type="Proteomes" id="UP001519332"/>
    </source>
</evidence>
<proteinExistence type="predicted"/>
<accession>A0ABS4TNM0</accession>
<reference evidence="1 2" key="1">
    <citation type="submission" date="2021-03" db="EMBL/GenBank/DDBJ databases">
        <title>Sequencing the genomes of 1000 actinobacteria strains.</title>
        <authorList>
            <person name="Klenk H.-P."/>
        </authorList>
    </citation>
    <scope>NUCLEOTIDE SEQUENCE [LARGE SCALE GENOMIC DNA]</scope>
    <source>
        <strain evidence="1 2">DSM 46670</strain>
    </source>
</reference>